<keyword evidence="2" id="KW-0489">Methyltransferase</keyword>
<sequence>MVMEVLQNKSQIDESRAALVKKGASAIESPFRSFLRRYRLAGGIVLGDHVKSWDVLASLNFIEKHVQKNESILDIGCYASEIVVALHKSGYKNLTGADLNPDLTQMPYNDSIRYEITNFMQTPFVEGSFKAITSISVIEHGFDGDALLKETSRLLQSGGYFIASFDYWPEKIDTSEIKFFGMDWKIFSKKDVADFIQQAADYGMTPVGELHYEAQETPIECGGKKYTFGWLVLQKTV</sequence>
<evidence type="ECO:0000313" key="3">
    <source>
        <dbReference type="Proteomes" id="UP000294737"/>
    </source>
</evidence>
<dbReference type="InterPro" id="IPR013216">
    <property type="entry name" value="Methyltransf_11"/>
</dbReference>
<name>A0A4R6G6C4_9BURK</name>
<comment type="caution">
    <text evidence="2">The sequence shown here is derived from an EMBL/GenBank/DDBJ whole genome shotgun (WGS) entry which is preliminary data.</text>
</comment>
<keyword evidence="3" id="KW-1185">Reference proteome</keyword>
<dbReference type="Proteomes" id="UP000294737">
    <property type="component" value="Unassembled WGS sequence"/>
</dbReference>
<dbReference type="EMBL" id="SNWF01000005">
    <property type="protein sequence ID" value="TDN90012.1"/>
    <property type="molecule type" value="Genomic_DNA"/>
</dbReference>
<feature type="domain" description="Methyltransferase type 11" evidence="1">
    <location>
        <begin position="73"/>
        <end position="162"/>
    </location>
</feature>
<proteinExistence type="predicted"/>
<organism evidence="2 3">
    <name type="scientific">Herminiimonas fonticola</name>
    <dbReference type="NCBI Taxonomy" id="303380"/>
    <lineage>
        <taxon>Bacteria</taxon>
        <taxon>Pseudomonadati</taxon>
        <taxon>Pseudomonadota</taxon>
        <taxon>Betaproteobacteria</taxon>
        <taxon>Burkholderiales</taxon>
        <taxon>Oxalobacteraceae</taxon>
        <taxon>Herminiimonas</taxon>
    </lineage>
</organism>
<dbReference type="Gene3D" id="3.40.50.150">
    <property type="entry name" value="Vaccinia Virus protein VP39"/>
    <property type="match status" value="1"/>
</dbReference>
<dbReference type="GO" id="GO:0032259">
    <property type="term" value="P:methylation"/>
    <property type="evidence" value="ECO:0007669"/>
    <property type="project" value="UniProtKB-KW"/>
</dbReference>
<dbReference type="GO" id="GO:0008757">
    <property type="term" value="F:S-adenosylmethionine-dependent methyltransferase activity"/>
    <property type="evidence" value="ECO:0007669"/>
    <property type="project" value="InterPro"/>
</dbReference>
<keyword evidence="2" id="KW-0808">Transferase</keyword>
<evidence type="ECO:0000313" key="2">
    <source>
        <dbReference type="EMBL" id="TDN90012.1"/>
    </source>
</evidence>
<accession>A0A4R6G6C4</accession>
<dbReference type="Pfam" id="PF08241">
    <property type="entry name" value="Methyltransf_11"/>
    <property type="match status" value="1"/>
</dbReference>
<reference evidence="2 3" key="1">
    <citation type="submission" date="2019-03" db="EMBL/GenBank/DDBJ databases">
        <title>Genomic Encyclopedia of Type Strains, Phase IV (KMG-IV): sequencing the most valuable type-strain genomes for metagenomic binning, comparative biology and taxonomic classification.</title>
        <authorList>
            <person name="Goeker M."/>
        </authorList>
    </citation>
    <scope>NUCLEOTIDE SEQUENCE [LARGE SCALE GENOMIC DNA]</scope>
    <source>
        <strain evidence="2 3">DSM 18555</strain>
    </source>
</reference>
<gene>
    <name evidence="2" type="ORF">EV677_2083</name>
</gene>
<dbReference type="OrthoDB" id="529208at2"/>
<protein>
    <submittedName>
        <fullName evidence="2">Methyltransferase family protein</fullName>
    </submittedName>
</protein>
<dbReference type="SUPFAM" id="SSF53335">
    <property type="entry name" value="S-adenosyl-L-methionine-dependent methyltransferases"/>
    <property type="match status" value="1"/>
</dbReference>
<evidence type="ECO:0000259" key="1">
    <source>
        <dbReference type="Pfam" id="PF08241"/>
    </source>
</evidence>
<dbReference type="AlphaFoldDB" id="A0A4R6G6C4"/>
<dbReference type="CDD" id="cd02440">
    <property type="entry name" value="AdoMet_MTases"/>
    <property type="match status" value="1"/>
</dbReference>
<dbReference type="InterPro" id="IPR029063">
    <property type="entry name" value="SAM-dependent_MTases_sf"/>
</dbReference>